<dbReference type="InterPro" id="IPR011057">
    <property type="entry name" value="Mss4-like_sf"/>
</dbReference>
<evidence type="ECO:0000256" key="2">
    <source>
        <dbReference type="ARBA" id="ARBA00022723"/>
    </source>
</evidence>
<feature type="domain" description="CENP-V/GFA" evidence="5">
    <location>
        <begin position="7"/>
        <end position="107"/>
    </location>
</feature>
<reference evidence="8" key="1">
    <citation type="submission" date="2016-10" db="EMBL/GenBank/DDBJ databases">
        <authorList>
            <person name="Wibberg D."/>
        </authorList>
    </citation>
    <scope>NUCLEOTIDE SEQUENCE [LARGE SCALE GENOMIC DNA]</scope>
</reference>
<dbReference type="Proteomes" id="UP000198939">
    <property type="component" value="Unassembled WGS sequence"/>
</dbReference>
<dbReference type="STRING" id="501024.RTCCBAU85039_1013"/>
<dbReference type="Pfam" id="PF04828">
    <property type="entry name" value="GFA"/>
    <property type="match status" value="1"/>
</dbReference>
<evidence type="ECO:0000256" key="1">
    <source>
        <dbReference type="ARBA" id="ARBA00005495"/>
    </source>
</evidence>
<dbReference type="GO" id="GO:0046872">
    <property type="term" value="F:metal ion binding"/>
    <property type="evidence" value="ECO:0007669"/>
    <property type="project" value="UniProtKB-KW"/>
</dbReference>
<evidence type="ECO:0000256" key="4">
    <source>
        <dbReference type="ARBA" id="ARBA00023239"/>
    </source>
</evidence>
<keyword evidence="2" id="KW-0479">Metal-binding</keyword>
<reference evidence="6" key="2">
    <citation type="submission" date="2016-10" db="EMBL/GenBank/DDBJ databases">
        <authorList>
            <person name="de Groot N.N."/>
        </authorList>
    </citation>
    <scope>NUCLEOTIDE SEQUENCE [LARGE SCALE GENOMIC DNA]</scope>
    <source>
        <strain evidence="6">CCBAU85039</strain>
    </source>
</reference>
<organism evidence="6 8">
    <name type="scientific">Rhizobium tibeticum</name>
    <dbReference type="NCBI Taxonomy" id="501024"/>
    <lineage>
        <taxon>Bacteria</taxon>
        <taxon>Pseudomonadati</taxon>
        <taxon>Pseudomonadota</taxon>
        <taxon>Alphaproteobacteria</taxon>
        <taxon>Hyphomicrobiales</taxon>
        <taxon>Rhizobiaceae</taxon>
        <taxon>Rhizobium/Agrobacterium group</taxon>
        <taxon>Rhizobium</taxon>
    </lineage>
</organism>
<evidence type="ECO:0000313" key="9">
    <source>
        <dbReference type="Proteomes" id="UP000198939"/>
    </source>
</evidence>
<gene>
    <name evidence="6" type="ORF">RTCCBAU85039_1013</name>
    <name evidence="7" type="ORF">SAMN05216228_1002192</name>
</gene>
<dbReference type="OrthoDB" id="9807246at2"/>
<dbReference type="RefSeq" id="WP_072371522.1">
    <property type="nucleotide sequence ID" value="NZ_FNXB01000004.1"/>
</dbReference>
<evidence type="ECO:0000313" key="7">
    <source>
        <dbReference type="EMBL" id="SEN10747.1"/>
    </source>
</evidence>
<dbReference type="PROSITE" id="PS51891">
    <property type="entry name" value="CENP_V_GFA"/>
    <property type="match status" value="1"/>
</dbReference>
<protein>
    <submittedName>
        <fullName evidence="7">Uncharacterized conserved protein</fullName>
    </submittedName>
</protein>
<accession>A0A1H8DW16</accession>
<dbReference type="InterPro" id="IPR006913">
    <property type="entry name" value="CENP-V/GFA"/>
</dbReference>
<dbReference type="Proteomes" id="UP000183063">
    <property type="component" value="Unassembled WGS sequence"/>
</dbReference>
<dbReference type="EMBL" id="FNXB01000004">
    <property type="protein sequence ID" value="SEH53659.1"/>
    <property type="molecule type" value="Genomic_DNA"/>
</dbReference>
<name>A0A1H8DW16_9HYPH</name>
<proteinExistence type="inferred from homology"/>
<dbReference type="AlphaFoldDB" id="A0A1H8DW16"/>
<keyword evidence="3" id="KW-0862">Zinc</keyword>
<dbReference type="PANTHER" id="PTHR33337:SF40">
    <property type="entry name" value="CENP-V_GFA DOMAIN-CONTAINING PROTEIN-RELATED"/>
    <property type="match status" value="1"/>
</dbReference>
<keyword evidence="4" id="KW-0456">Lyase</keyword>
<keyword evidence="9" id="KW-1185">Reference proteome</keyword>
<dbReference type="EMBL" id="FOCV01000002">
    <property type="protein sequence ID" value="SEN10747.1"/>
    <property type="molecule type" value="Genomic_DNA"/>
</dbReference>
<evidence type="ECO:0000256" key="3">
    <source>
        <dbReference type="ARBA" id="ARBA00022833"/>
    </source>
</evidence>
<evidence type="ECO:0000259" key="5">
    <source>
        <dbReference type="PROSITE" id="PS51891"/>
    </source>
</evidence>
<comment type="similarity">
    <text evidence="1">Belongs to the Gfa family.</text>
</comment>
<evidence type="ECO:0000313" key="8">
    <source>
        <dbReference type="Proteomes" id="UP000183063"/>
    </source>
</evidence>
<evidence type="ECO:0000313" key="6">
    <source>
        <dbReference type="EMBL" id="SEH53659.1"/>
    </source>
</evidence>
<dbReference type="Gene3D" id="3.90.1590.10">
    <property type="entry name" value="glutathione-dependent formaldehyde- activating enzyme (gfa)"/>
    <property type="match status" value="1"/>
</dbReference>
<reference evidence="7 9" key="3">
    <citation type="submission" date="2016-10" db="EMBL/GenBank/DDBJ databases">
        <authorList>
            <person name="Varghese N."/>
            <person name="Submissions S."/>
        </authorList>
    </citation>
    <scope>NUCLEOTIDE SEQUENCE [LARGE SCALE GENOMIC DNA]</scope>
    <source>
        <strain evidence="7 9">CGMCC 1.7071</strain>
    </source>
</reference>
<dbReference type="SUPFAM" id="SSF51316">
    <property type="entry name" value="Mss4-like"/>
    <property type="match status" value="1"/>
</dbReference>
<dbReference type="PANTHER" id="PTHR33337">
    <property type="entry name" value="GFA DOMAIN-CONTAINING PROTEIN"/>
    <property type="match status" value="1"/>
</dbReference>
<dbReference type="GO" id="GO:0016846">
    <property type="term" value="F:carbon-sulfur lyase activity"/>
    <property type="evidence" value="ECO:0007669"/>
    <property type="project" value="InterPro"/>
</dbReference>
<sequence>MGDQKTYSGRCFCGAVEIVATGDPVAMGYCHCASCRHWSAGPVNAFTLWQPQAVHVTKGGEHVEGYQRSDTSVRKFCELCGGHLYTEHPTWGVTDVYAALLPDLDYAPALHLNYQESVLHIRDGLPKYKDMPAEMGGSDDLLPE</sequence>